<protein>
    <submittedName>
        <fullName evidence="1">Cyclase family protein</fullName>
    </submittedName>
</protein>
<proteinExistence type="predicted"/>
<keyword evidence="2" id="KW-1185">Reference proteome</keyword>
<dbReference type="EMBL" id="BAAAQK010000019">
    <property type="protein sequence ID" value="GAA1864216.1"/>
    <property type="molecule type" value="Genomic_DNA"/>
</dbReference>
<dbReference type="PANTHER" id="PTHR34861:SF10">
    <property type="entry name" value="CYCLASE"/>
    <property type="match status" value="1"/>
</dbReference>
<accession>A0ABN2NDP5</accession>
<reference evidence="1 2" key="1">
    <citation type="journal article" date="2019" name="Int. J. Syst. Evol. Microbiol.">
        <title>The Global Catalogue of Microorganisms (GCM) 10K type strain sequencing project: providing services to taxonomists for standard genome sequencing and annotation.</title>
        <authorList>
            <consortium name="The Broad Institute Genomics Platform"/>
            <consortium name="The Broad Institute Genome Sequencing Center for Infectious Disease"/>
            <person name="Wu L."/>
            <person name="Ma J."/>
        </authorList>
    </citation>
    <scope>NUCLEOTIDE SEQUENCE [LARGE SCALE GENOMIC DNA]</scope>
    <source>
        <strain evidence="1 2">JCM 16009</strain>
    </source>
</reference>
<dbReference type="SUPFAM" id="SSF102198">
    <property type="entry name" value="Putative cyclase"/>
    <property type="match status" value="1"/>
</dbReference>
<organism evidence="1 2">
    <name type="scientific">Pseudonocardia ailaonensis</name>
    <dbReference type="NCBI Taxonomy" id="367279"/>
    <lineage>
        <taxon>Bacteria</taxon>
        <taxon>Bacillati</taxon>
        <taxon>Actinomycetota</taxon>
        <taxon>Actinomycetes</taxon>
        <taxon>Pseudonocardiales</taxon>
        <taxon>Pseudonocardiaceae</taxon>
        <taxon>Pseudonocardia</taxon>
    </lineage>
</organism>
<dbReference type="PANTHER" id="PTHR34861">
    <property type="match status" value="1"/>
</dbReference>
<dbReference type="Proteomes" id="UP001500449">
    <property type="component" value="Unassembled WGS sequence"/>
</dbReference>
<dbReference type="InterPro" id="IPR037175">
    <property type="entry name" value="KFase_sf"/>
</dbReference>
<gene>
    <name evidence="1" type="ORF">GCM10009836_50690</name>
</gene>
<evidence type="ECO:0000313" key="1">
    <source>
        <dbReference type="EMBL" id="GAA1864216.1"/>
    </source>
</evidence>
<dbReference type="RefSeq" id="WP_344422004.1">
    <property type="nucleotide sequence ID" value="NZ_BAAAQK010000019.1"/>
</dbReference>
<dbReference type="Gene3D" id="3.50.30.50">
    <property type="entry name" value="Putative cyclase"/>
    <property type="match status" value="1"/>
</dbReference>
<comment type="caution">
    <text evidence="1">The sequence shown here is derived from an EMBL/GenBank/DDBJ whole genome shotgun (WGS) entry which is preliminary data.</text>
</comment>
<dbReference type="Pfam" id="PF04199">
    <property type="entry name" value="Cyclase"/>
    <property type="match status" value="1"/>
</dbReference>
<evidence type="ECO:0000313" key="2">
    <source>
        <dbReference type="Proteomes" id="UP001500449"/>
    </source>
</evidence>
<name>A0ABN2NDP5_9PSEU</name>
<sequence>MTAVQGYTLADVHALCERYNNWGRWGDDDQIGTLNHVEPHMITAAGALAKQGKVISCALPYDQNGPQNGWGGRVNPLYFMLQDGGDAAIGAQDHMAGLRYADDAVYMPLQSGTQWDALSHVFYEGKMYNGYGLENVSSTGAKRNGIHLTAEKVVGRGVLLDIPRHRGVDWLEPGDGIGSEELAACAERQGVRVGKGDFVLVRTGAMAAVRAKGTWGDYSAGDAPGLNLDSTHWVCENEIAGLATDTWGMEVRPNEITEIFQPLHVVLLVNVGLMVGEIFDLEKLADDCAGDGVYEFLFVAGPLPFTGAVGSPLNPLAIK</sequence>
<dbReference type="InterPro" id="IPR007325">
    <property type="entry name" value="KFase/CYL"/>
</dbReference>